<dbReference type="GO" id="GO:0016887">
    <property type="term" value="F:ATP hydrolysis activity"/>
    <property type="evidence" value="ECO:0007669"/>
    <property type="project" value="InterPro"/>
</dbReference>
<evidence type="ECO:0000256" key="1">
    <source>
        <dbReference type="ARBA" id="ARBA00004651"/>
    </source>
</evidence>
<dbReference type="InterPro" id="IPR017871">
    <property type="entry name" value="ABC_transporter-like_CS"/>
</dbReference>
<keyword evidence="3" id="KW-0547">Nucleotide-binding</keyword>
<evidence type="ECO:0000256" key="5">
    <source>
        <dbReference type="ARBA" id="ARBA00022989"/>
    </source>
</evidence>
<feature type="transmembrane region" description="Helical" evidence="7">
    <location>
        <begin position="54"/>
        <end position="72"/>
    </location>
</feature>
<dbReference type="GO" id="GO:0005886">
    <property type="term" value="C:plasma membrane"/>
    <property type="evidence" value="ECO:0007669"/>
    <property type="project" value="UniProtKB-SubCell"/>
</dbReference>
<dbReference type="Gene3D" id="1.20.1560.10">
    <property type="entry name" value="ABC transporter type 1, transmembrane domain"/>
    <property type="match status" value="1"/>
</dbReference>
<dbReference type="Pfam" id="PF00005">
    <property type="entry name" value="ABC_tran"/>
    <property type="match status" value="1"/>
</dbReference>
<dbReference type="InterPro" id="IPR036640">
    <property type="entry name" value="ABC1_TM_sf"/>
</dbReference>
<dbReference type="AlphaFoldDB" id="A0A223HVH0"/>
<dbReference type="SMART" id="SM00382">
    <property type="entry name" value="AAA"/>
    <property type="match status" value="1"/>
</dbReference>
<dbReference type="InterPro" id="IPR011527">
    <property type="entry name" value="ABC1_TM_dom"/>
</dbReference>
<dbReference type="InterPro" id="IPR039421">
    <property type="entry name" value="Type_1_exporter"/>
</dbReference>
<evidence type="ECO:0000259" key="9">
    <source>
        <dbReference type="PROSITE" id="PS50929"/>
    </source>
</evidence>
<reference evidence="10 11" key="1">
    <citation type="submission" date="2016-08" db="EMBL/GenBank/DDBJ databases">
        <title>A novel genetic cassette of butanologenic Thermoanaerobacterium thermosaccharolyticum that directly convert cellulose to butanol.</title>
        <authorList>
            <person name="Li T."/>
            <person name="He J."/>
        </authorList>
    </citation>
    <scope>NUCLEOTIDE SEQUENCE [LARGE SCALE GENOMIC DNA]</scope>
    <source>
        <strain evidence="10 11">TG57</strain>
    </source>
</reference>
<dbReference type="Proteomes" id="UP000214975">
    <property type="component" value="Chromosome"/>
</dbReference>
<gene>
    <name evidence="10" type="ORF">Thert_00250</name>
</gene>
<dbReference type="PANTHER" id="PTHR43394">
    <property type="entry name" value="ATP-DEPENDENT PERMEASE MDL1, MITOCHONDRIAL"/>
    <property type="match status" value="1"/>
</dbReference>
<feature type="transmembrane region" description="Helical" evidence="7">
    <location>
        <begin position="246"/>
        <end position="266"/>
    </location>
</feature>
<evidence type="ECO:0000313" key="11">
    <source>
        <dbReference type="Proteomes" id="UP000214975"/>
    </source>
</evidence>
<dbReference type="EMBL" id="CP016893">
    <property type="protein sequence ID" value="AST56476.1"/>
    <property type="molecule type" value="Genomic_DNA"/>
</dbReference>
<dbReference type="SUPFAM" id="SSF90123">
    <property type="entry name" value="ABC transporter transmembrane region"/>
    <property type="match status" value="1"/>
</dbReference>
<protein>
    <submittedName>
        <fullName evidence="10">Multidrug ABC transporter ATP-binding protein</fullName>
    </submittedName>
</protein>
<dbReference type="InterPro" id="IPR003593">
    <property type="entry name" value="AAA+_ATPase"/>
</dbReference>
<dbReference type="FunFam" id="3.40.50.300:FF:000218">
    <property type="entry name" value="Multidrug ABC transporter ATP-binding protein"/>
    <property type="match status" value="1"/>
</dbReference>
<dbReference type="PROSITE" id="PS50929">
    <property type="entry name" value="ABC_TM1F"/>
    <property type="match status" value="1"/>
</dbReference>
<comment type="subcellular location">
    <subcellularLocation>
        <location evidence="1">Cell membrane</location>
        <topology evidence="1">Multi-pass membrane protein</topology>
    </subcellularLocation>
</comment>
<evidence type="ECO:0000313" key="10">
    <source>
        <dbReference type="EMBL" id="AST56476.1"/>
    </source>
</evidence>
<feature type="transmembrane region" description="Helical" evidence="7">
    <location>
        <begin position="15"/>
        <end position="34"/>
    </location>
</feature>
<evidence type="ECO:0000256" key="2">
    <source>
        <dbReference type="ARBA" id="ARBA00022692"/>
    </source>
</evidence>
<evidence type="ECO:0000259" key="8">
    <source>
        <dbReference type="PROSITE" id="PS50893"/>
    </source>
</evidence>
<evidence type="ECO:0000256" key="3">
    <source>
        <dbReference type="ARBA" id="ARBA00022741"/>
    </source>
</evidence>
<evidence type="ECO:0000256" key="6">
    <source>
        <dbReference type="ARBA" id="ARBA00023136"/>
    </source>
</evidence>
<feature type="transmembrane region" description="Helical" evidence="7">
    <location>
        <begin position="278"/>
        <end position="296"/>
    </location>
</feature>
<dbReference type="Gene3D" id="3.40.50.300">
    <property type="entry name" value="P-loop containing nucleotide triphosphate hydrolases"/>
    <property type="match status" value="1"/>
</dbReference>
<dbReference type="PROSITE" id="PS00211">
    <property type="entry name" value="ABC_TRANSPORTER_1"/>
    <property type="match status" value="1"/>
</dbReference>
<dbReference type="CDD" id="cd18549">
    <property type="entry name" value="ABC_6TM_YwjA_like"/>
    <property type="match status" value="1"/>
</dbReference>
<dbReference type="GO" id="GO:0015421">
    <property type="term" value="F:ABC-type oligopeptide transporter activity"/>
    <property type="evidence" value="ECO:0007669"/>
    <property type="project" value="TreeGrafter"/>
</dbReference>
<dbReference type="GO" id="GO:0005524">
    <property type="term" value="F:ATP binding"/>
    <property type="evidence" value="ECO:0007669"/>
    <property type="project" value="UniProtKB-KW"/>
</dbReference>
<dbReference type="InterPro" id="IPR003439">
    <property type="entry name" value="ABC_transporter-like_ATP-bd"/>
</dbReference>
<sequence>MKLIKRFASYYKPHIWLFILDMACAFFISASDLVFPMVTRNVINNVIPNKDFSLIYRFAILLAIMYFGRMILEYIVGYYGHVLGVSIEYDMRKDAFAHLQKLSMNYYDNTKTGYIMSRVVNDLNEIAEVAHHGPEDLFLSIIRIIGTFILLLTIDVRLTLVVFTIIPFMFIYMYIYNNKFEVIWKNVRETQAQMNATLEESITGIRVVKSFVREKFEKLKFDNKSSMYKSARSKAVKHIGIFDSSVNFLSNISVVITLAAGGYFISKGLINTGDLVAYIIYISQFLQPLTVLLRFIEQYQQGMAGFRRFVELMDTEPEIADKKGAIELKNVKGDIEFDNVTFSYDNKKEVLSGINLKIKHGETVAIVGPSGAGKTTLLSLIPRFYEIDAGSIKIDGIDIRDVKLSSLRENIGIVQQDVFLFSGTIKENIAYGNLNASDEDIINASKAANAHDFIMELKDGYDTYIGERGVKLSGGQKQRISIARMFLKNPPILILDEATSSLDNKSESIIQKSIENLSKNRTTLIIAHRLGTIRNAKRIIVLTENGIEEEGTHEELMNRKGVYYNLYNYQQENLAIV</sequence>
<evidence type="ECO:0000256" key="4">
    <source>
        <dbReference type="ARBA" id="ARBA00022840"/>
    </source>
</evidence>
<dbReference type="PROSITE" id="PS50893">
    <property type="entry name" value="ABC_TRANSPORTER_2"/>
    <property type="match status" value="1"/>
</dbReference>
<accession>A0A223HVH0</accession>
<organism evidence="10 11">
    <name type="scientific">Thermoanaerobacterium thermosaccharolyticum</name>
    <name type="common">Clostridium thermosaccharolyticum</name>
    <dbReference type="NCBI Taxonomy" id="1517"/>
    <lineage>
        <taxon>Bacteria</taxon>
        <taxon>Bacillati</taxon>
        <taxon>Bacillota</taxon>
        <taxon>Clostridia</taxon>
        <taxon>Thermoanaerobacterales</taxon>
        <taxon>Thermoanaerobacteraceae</taxon>
        <taxon>Thermoanaerobacterium</taxon>
    </lineage>
</organism>
<keyword evidence="4 10" id="KW-0067">ATP-binding</keyword>
<dbReference type="InterPro" id="IPR027417">
    <property type="entry name" value="P-loop_NTPase"/>
</dbReference>
<dbReference type="RefSeq" id="WP_174664659.1">
    <property type="nucleotide sequence ID" value="NZ_CP016893.1"/>
</dbReference>
<keyword evidence="6 7" id="KW-0472">Membrane</keyword>
<feature type="transmembrane region" description="Helical" evidence="7">
    <location>
        <begin position="160"/>
        <end position="176"/>
    </location>
</feature>
<dbReference type="SUPFAM" id="SSF52540">
    <property type="entry name" value="P-loop containing nucleoside triphosphate hydrolases"/>
    <property type="match status" value="1"/>
</dbReference>
<feature type="domain" description="ABC transmembrane type-1" evidence="9">
    <location>
        <begin position="19"/>
        <end position="301"/>
    </location>
</feature>
<keyword evidence="5 7" id="KW-1133">Transmembrane helix</keyword>
<dbReference type="CDD" id="cd03251">
    <property type="entry name" value="ABCC_MsbA"/>
    <property type="match status" value="1"/>
</dbReference>
<keyword evidence="2 7" id="KW-0812">Transmembrane</keyword>
<feature type="domain" description="ABC transporter" evidence="8">
    <location>
        <begin position="335"/>
        <end position="569"/>
    </location>
</feature>
<proteinExistence type="predicted"/>
<evidence type="ECO:0000256" key="7">
    <source>
        <dbReference type="SAM" id="Phobius"/>
    </source>
</evidence>
<dbReference type="Pfam" id="PF00664">
    <property type="entry name" value="ABC_membrane"/>
    <property type="match status" value="1"/>
</dbReference>
<dbReference type="PANTHER" id="PTHR43394:SF1">
    <property type="entry name" value="ATP-BINDING CASSETTE SUB-FAMILY B MEMBER 10, MITOCHONDRIAL"/>
    <property type="match status" value="1"/>
</dbReference>
<name>A0A223HVH0_THETR</name>